<evidence type="ECO:0000313" key="2">
    <source>
        <dbReference type="Proteomes" id="UP001634394"/>
    </source>
</evidence>
<sequence>ERDLVGSSQDGAAVNKKCLCHIHQTVLLEPCFDLGVCDTLYKQSTEMDDLNLDSNDIDEM</sequence>
<organism evidence="1 2">
    <name type="scientific">Sinanodonta woodiana</name>
    <name type="common">Chinese pond mussel</name>
    <name type="synonym">Anodonta woodiana</name>
    <dbReference type="NCBI Taxonomy" id="1069815"/>
    <lineage>
        <taxon>Eukaryota</taxon>
        <taxon>Metazoa</taxon>
        <taxon>Spiralia</taxon>
        <taxon>Lophotrochozoa</taxon>
        <taxon>Mollusca</taxon>
        <taxon>Bivalvia</taxon>
        <taxon>Autobranchia</taxon>
        <taxon>Heteroconchia</taxon>
        <taxon>Palaeoheterodonta</taxon>
        <taxon>Unionida</taxon>
        <taxon>Unionoidea</taxon>
        <taxon>Unionidae</taxon>
        <taxon>Unioninae</taxon>
        <taxon>Sinanodonta</taxon>
    </lineage>
</organism>
<evidence type="ECO:0000313" key="1">
    <source>
        <dbReference type="EMBL" id="KAL3872743.1"/>
    </source>
</evidence>
<comment type="caution">
    <text evidence="1">The sequence shown here is derived from an EMBL/GenBank/DDBJ whole genome shotgun (WGS) entry which is preliminary data.</text>
</comment>
<feature type="non-terminal residue" evidence="1">
    <location>
        <position position="60"/>
    </location>
</feature>
<dbReference type="EMBL" id="JBJQND010000006">
    <property type="protein sequence ID" value="KAL3872743.1"/>
    <property type="molecule type" value="Genomic_DNA"/>
</dbReference>
<gene>
    <name evidence="1" type="ORF">ACJMK2_035947</name>
</gene>
<feature type="non-terminal residue" evidence="1">
    <location>
        <position position="1"/>
    </location>
</feature>
<accession>A0ABD3WJ36</accession>
<keyword evidence="2" id="KW-1185">Reference proteome</keyword>
<dbReference type="Proteomes" id="UP001634394">
    <property type="component" value="Unassembled WGS sequence"/>
</dbReference>
<dbReference type="AlphaFoldDB" id="A0ABD3WJ36"/>
<reference evidence="1 2" key="1">
    <citation type="submission" date="2024-11" db="EMBL/GenBank/DDBJ databases">
        <title>Chromosome-level genome assembly of the freshwater bivalve Anodonta woodiana.</title>
        <authorList>
            <person name="Chen X."/>
        </authorList>
    </citation>
    <scope>NUCLEOTIDE SEQUENCE [LARGE SCALE GENOMIC DNA]</scope>
    <source>
        <strain evidence="1">MN2024</strain>
        <tissue evidence="1">Gills</tissue>
    </source>
</reference>
<proteinExistence type="predicted"/>
<protein>
    <submittedName>
        <fullName evidence="1">Uncharacterized protein</fullName>
    </submittedName>
</protein>
<name>A0ABD3WJ36_SINWO</name>